<name>A0A3B0CLR4_9BACL</name>
<feature type="chain" id="PRO_5017198182" evidence="1">
    <location>
        <begin position="25"/>
        <end position="512"/>
    </location>
</feature>
<feature type="domain" description="DUF3502" evidence="2">
    <location>
        <begin position="441"/>
        <end position="508"/>
    </location>
</feature>
<dbReference type="Proteomes" id="UP000282311">
    <property type="component" value="Unassembled WGS sequence"/>
</dbReference>
<keyword evidence="1" id="KW-0732">Signal</keyword>
<dbReference type="OrthoDB" id="7936627at2"/>
<evidence type="ECO:0000259" key="2">
    <source>
        <dbReference type="Pfam" id="PF12010"/>
    </source>
</evidence>
<dbReference type="RefSeq" id="WP_120747152.1">
    <property type="nucleotide sequence ID" value="NZ_RBAH01000006.1"/>
</dbReference>
<accession>A0A3B0CLR4</accession>
<reference evidence="3 4" key="1">
    <citation type="journal article" date="2007" name="Int. J. Syst. Evol. Microbiol.">
        <title>Paenibacillus ginsengarvi sp. nov., isolated from soil from ginseng cultivation.</title>
        <authorList>
            <person name="Yoon M.H."/>
            <person name="Ten L.N."/>
            <person name="Im W.T."/>
        </authorList>
    </citation>
    <scope>NUCLEOTIDE SEQUENCE [LARGE SCALE GENOMIC DNA]</scope>
    <source>
        <strain evidence="3 4">KCTC 13059</strain>
    </source>
</reference>
<dbReference type="EMBL" id="RBAH01000006">
    <property type="protein sequence ID" value="RKN84946.1"/>
    <property type="molecule type" value="Genomic_DNA"/>
</dbReference>
<organism evidence="3 4">
    <name type="scientific">Paenibacillus ginsengarvi</name>
    <dbReference type="NCBI Taxonomy" id="400777"/>
    <lineage>
        <taxon>Bacteria</taxon>
        <taxon>Bacillati</taxon>
        <taxon>Bacillota</taxon>
        <taxon>Bacilli</taxon>
        <taxon>Bacillales</taxon>
        <taxon>Paenibacillaceae</taxon>
        <taxon>Paenibacillus</taxon>
    </lineage>
</organism>
<dbReference type="InterPro" id="IPR006059">
    <property type="entry name" value="SBP"/>
</dbReference>
<evidence type="ECO:0000313" key="4">
    <source>
        <dbReference type="Proteomes" id="UP000282311"/>
    </source>
</evidence>
<feature type="signal peptide" evidence="1">
    <location>
        <begin position="1"/>
        <end position="24"/>
    </location>
</feature>
<dbReference type="PANTHER" id="PTHR43649:SF17">
    <property type="entry name" value="ABC TRANSPORTER SOLUTE BINDING PROTEIN-SUGAR TRANSPORT"/>
    <property type="match status" value="1"/>
</dbReference>
<sequence length="512" mass="56482">MKRVMSAVLVAVMGGALVAGCGSADNKGAGGSQASTGTEAAAGDLREKDLVKLDVVMMSTNKDDKEEVTKAINEITRKKLNVEVNLTFIAFGNYVQQTTMMLSSGKGVDLLPIYMTPLATMANNGQILPLTKLLDKYGKDLVKAIGPEYIESGRIGDDIYGITTGRDLAKAYGFEMRKDLADKYKIDYKNIKTLDQLEEALTTIRKNEPNVIPVVPSNGELVRNWGWDTLGDDMTNLGVLMDFGKELKVVNLYETEFYKEFITRMNRWYKNGLIMKDAINNTENAGTMMKAGNAFGGFVNLKPGFDVQETRNYGTEIVVSEIVPAYKTTSDVQMATWAISNGTKNPDAAMKLLNLMYTDPELVNLMIYGIKDKHYVEVGSAANGQKIIDYSKGLDGSNTGYRPSSGWLWPNQTIGHVWNGNPANYWEVQTEFNKTARPSAAYGFTFDSRRVRNQMTATSNVVAKYHKALMNGMLDPATTLPVFQKELKAAGIDDIIAAKQTQLDKWAAAKKK</sequence>
<dbReference type="InterPro" id="IPR050490">
    <property type="entry name" value="Bact_solute-bd_prot1"/>
</dbReference>
<proteinExistence type="predicted"/>
<dbReference type="Pfam" id="PF12010">
    <property type="entry name" value="DUF3502"/>
    <property type="match status" value="1"/>
</dbReference>
<protein>
    <submittedName>
        <fullName evidence="3">Extracellular solute-binding protein</fullName>
    </submittedName>
</protein>
<comment type="caution">
    <text evidence="3">The sequence shown here is derived from an EMBL/GenBank/DDBJ whole genome shotgun (WGS) entry which is preliminary data.</text>
</comment>
<dbReference type="PROSITE" id="PS51257">
    <property type="entry name" value="PROKAR_LIPOPROTEIN"/>
    <property type="match status" value="1"/>
</dbReference>
<dbReference type="PANTHER" id="PTHR43649">
    <property type="entry name" value="ARABINOSE-BINDING PROTEIN-RELATED"/>
    <property type="match status" value="1"/>
</dbReference>
<dbReference type="AlphaFoldDB" id="A0A3B0CLR4"/>
<evidence type="ECO:0000256" key="1">
    <source>
        <dbReference type="SAM" id="SignalP"/>
    </source>
</evidence>
<dbReference type="Gene3D" id="3.40.190.10">
    <property type="entry name" value="Periplasmic binding protein-like II"/>
    <property type="match status" value="1"/>
</dbReference>
<dbReference type="Pfam" id="PF01547">
    <property type="entry name" value="SBP_bac_1"/>
    <property type="match status" value="1"/>
</dbReference>
<gene>
    <name evidence="3" type="ORF">D7M11_10485</name>
</gene>
<dbReference type="SUPFAM" id="SSF53850">
    <property type="entry name" value="Periplasmic binding protein-like II"/>
    <property type="match status" value="1"/>
</dbReference>
<dbReference type="InterPro" id="IPR022627">
    <property type="entry name" value="DUF3502"/>
</dbReference>
<evidence type="ECO:0000313" key="3">
    <source>
        <dbReference type="EMBL" id="RKN84946.1"/>
    </source>
</evidence>
<keyword evidence="4" id="KW-1185">Reference proteome</keyword>